<organism evidence="3 4">
    <name type="scientific">Effrenium voratum</name>
    <dbReference type="NCBI Taxonomy" id="2562239"/>
    <lineage>
        <taxon>Eukaryota</taxon>
        <taxon>Sar</taxon>
        <taxon>Alveolata</taxon>
        <taxon>Dinophyceae</taxon>
        <taxon>Suessiales</taxon>
        <taxon>Symbiodiniaceae</taxon>
        <taxon>Effrenium</taxon>
    </lineage>
</organism>
<keyword evidence="1" id="KW-0175">Coiled coil</keyword>
<evidence type="ECO:0000256" key="2">
    <source>
        <dbReference type="SAM" id="MobiDB-lite"/>
    </source>
</evidence>
<keyword evidence="4" id="KW-1185">Reference proteome</keyword>
<dbReference type="EMBL" id="CAUJNA010001010">
    <property type="protein sequence ID" value="CAJ1383378.1"/>
    <property type="molecule type" value="Genomic_DNA"/>
</dbReference>
<gene>
    <name evidence="3" type="ORF">EVOR1521_LOCUS10514</name>
</gene>
<dbReference type="AlphaFoldDB" id="A0AA36IAU2"/>
<feature type="compositionally biased region" description="Basic and acidic residues" evidence="2">
    <location>
        <begin position="341"/>
        <end position="362"/>
    </location>
</feature>
<dbReference type="Proteomes" id="UP001178507">
    <property type="component" value="Unassembled WGS sequence"/>
</dbReference>
<evidence type="ECO:0000313" key="4">
    <source>
        <dbReference type="Proteomes" id="UP001178507"/>
    </source>
</evidence>
<feature type="region of interest" description="Disordered" evidence="2">
    <location>
        <begin position="592"/>
        <end position="617"/>
    </location>
</feature>
<proteinExistence type="predicted"/>
<sequence length="617" mass="68253">MASPATPGMQPQWMHCDLLAYTILEEVSAQISSNCRTLGDRLQSACRLALQQLPEDNAASAGACSEFLSTFASFSTALMAVAGDLEIIVTQPLQRTIAVLVEESTGRAKHLQQVRKRFADLQDKYAKTRQKTVDAKSKLANGGDKRWWRKPEKAAADQHAAVCDLACCEEELVASEASLRKLEDESRERLEQLELEQKATLQRVLQQGRCSLRRLLRVADEVPPMEEFQGVMPGVDFSASCLKEVVEARSPGGPSQPDRDMDAGMDSMPDRFARYLPGADFDGDRDKDIEVNAAARAAGWSPDSTSSRSRRSMKQGALIFESDISLQVLAKPAFRPGSRAMAHEASKLSEDERGSSVLEECRQTAPNGCSSEEEADSAPSHGDTVPATNIELQLSPLVAEQPQKSFERYMKRVPDNLAAAAETSWDKIQACAAEQPLGSIVGKLELFWIHQPGQVPEADTVDGLVCFQFVQGHATHYARIVHLSVASPQVLQSAVLHVKRLIFATLPVHSLRATVLAAEDDDRRICIDPQVERAYHQCGFRWFQLTQKLRRKKAAFLRYRKCRSLRFMVLHLPRTDADSPAPRDLVGTKAPLLLRSESTQNSPMPEDSADELSFSAW</sequence>
<protein>
    <submittedName>
        <fullName evidence="3">Uncharacterized protein</fullName>
    </submittedName>
</protein>
<evidence type="ECO:0000313" key="3">
    <source>
        <dbReference type="EMBL" id="CAJ1383378.1"/>
    </source>
</evidence>
<reference evidence="3" key="1">
    <citation type="submission" date="2023-08" db="EMBL/GenBank/DDBJ databases">
        <authorList>
            <person name="Chen Y."/>
            <person name="Shah S."/>
            <person name="Dougan E. K."/>
            <person name="Thang M."/>
            <person name="Chan C."/>
        </authorList>
    </citation>
    <scope>NUCLEOTIDE SEQUENCE</scope>
</reference>
<comment type="caution">
    <text evidence="3">The sequence shown here is derived from an EMBL/GenBank/DDBJ whole genome shotgun (WGS) entry which is preliminary data.</text>
</comment>
<feature type="coiled-coil region" evidence="1">
    <location>
        <begin position="165"/>
        <end position="203"/>
    </location>
</feature>
<accession>A0AA36IAU2</accession>
<name>A0AA36IAU2_9DINO</name>
<evidence type="ECO:0000256" key="1">
    <source>
        <dbReference type="SAM" id="Coils"/>
    </source>
</evidence>
<feature type="region of interest" description="Disordered" evidence="2">
    <location>
        <begin position="340"/>
        <end position="386"/>
    </location>
</feature>